<reference evidence="3" key="1">
    <citation type="submission" date="2020-01" db="EMBL/GenBank/DDBJ databases">
        <authorList>
            <person name="Meier V. D."/>
            <person name="Meier V D."/>
        </authorList>
    </citation>
    <scope>NUCLEOTIDE SEQUENCE</scope>
    <source>
        <strain evidence="3">HLG_WM_MAG_04</strain>
    </source>
</reference>
<name>A0A6S6SCT0_9BACT</name>
<evidence type="ECO:0000313" key="3">
    <source>
        <dbReference type="EMBL" id="CAA6804026.1"/>
    </source>
</evidence>
<dbReference type="AlphaFoldDB" id="A0A6S6SCT0"/>
<evidence type="ECO:0000259" key="2">
    <source>
        <dbReference type="Pfam" id="PF00188"/>
    </source>
</evidence>
<proteinExistence type="predicted"/>
<evidence type="ECO:0000256" key="1">
    <source>
        <dbReference type="SAM" id="Phobius"/>
    </source>
</evidence>
<dbReference type="Pfam" id="PF00188">
    <property type="entry name" value="CAP"/>
    <property type="match status" value="1"/>
</dbReference>
<gene>
    <name evidence="3" type="ORF">HELGO_WM29240</name>
</gene>
<keyword evidence="1" id="KW-0472">Membrane</keyword>
<keyword evidence="1" id="KW-0812">Transmembrane</keyword>
<dbReference type="InterPro" id="IPR014044">
    <property type="entry name" value="CAP_dom"/>
</dbReference>
<dbReference type="Gene3D" id="3.40.33.10">
    <property type="entry name" value="CAP"/>
    <property type="match status" value="1"/>
</dbReference>
<sequence>MKKQFHTFIMGGFTLFAIYLYYLSATPIPQKLKIKEVPQLNVPLEEQNALKYLNFLRVGAGLIPFQSQYQLQQAAKNHANYLTNHFRYGHKQDKVHQDFTGEFASSRVVHTGYPTPLVIENVSTHNQSYKESINGLFSAIYHRLAFLDFRSDAIGIGISQHPQQKQQTAFVYDMSSKNLEMLYKTNPNVNPQQIQQALDSNKKRNKEVVVYPFNHQKEVPPAFFDELPDPLPEHRVSGFPISISFNSLYHKEAKLLRFELFNEEGVQVLNTLLFDQESDPNKRLEKLDFVLFPLERLDWNSKYHVKFHAIIDTRIVSKEWSFETQKFTMPLHIVRNDNRVFKMRQKDSHVFYFPPKSKIDLLQDIAYPSNVDIEFIDKNTIKLTALSTIQRQQILSIGKHQLTLDIQK</sequence>
<dbReference type="EMBL" id="CACVAX010000009">
    <property type="protein sequence ID" value="CAA6804026.1"/>
    <property type="molecule type" value="Genomic_DNA"/>
</dbReference>
<accession>A0A6S6SCT0</accession>
<feature type="transmembrane region" description="Helical" evidence="1">
    <location>
        <begin position="7"/>
        <end position="24"/>
    </location>
</feature>
<dbReference type="SUPFAM" id="SSF55797">
    <property type="entry name" value="PR-1-like"/>
    <property type="match status" value="1"/>
</dbReference>
<dbReference type="CDD" id="cd05379">
    <property type="entry name" value="CAP_bacterial"/>
    <property type="match status" value="1"/>
</dbReference>
<feature type="domain" description="SCP" evidence="2">
    <location>
        <begin position="51"/>
        <end position="169"/>
    </location>
</feature>
<organism evidence="3">
    <name type="scientific">uncultured Sulfurovum sp</name>
    <dbReference type="NCBI Taxonomy" id="269237"/>
    <lineage>
        <taxon>Bacteria</taxon>
        <taxon>Pseudomonadati</taxon>
        <taxon>Campylobacterota</taxon>
        <taxon>Epsilonproteobacteria</taxon>
        <taxon>Campylobacterales</taxon>
        <taxon>Sulfurovaceae</taxon>
        <taxon>Sulfurovum</taxon>
        <taxon>environmental samples</taxon>
    </lineage>
</organism>
<keyword evidence="1" id="KW-1133">Transmembrane helix</keyword>
<dbReference type="InterPro" id="IPR035940">
    <property type="entry name" value="CAP_sf"/>
</dbReference>
<protein>
    <submittedName>
        <fullName evidence="3">Periplasmic protein</fullName>
    </submittedName>
</protein>